<dbReference type="InterPro" id="IPR001789">
    <property type="entry name" value="Sig_transdc_resp-reg_receiver"/>
</dbReference>
<dbReference type="Gene3D" id="3.40.50.2300">
    <property type="match status" value="1"/>
</dbReference>
<dbReference type="GO" id="GO:0000160">
    <property type="term" value="P:phosphorelay signal transduction system"/>
    <property type="evidence" value="ECO:0007669"/>
    <property type="project" value="InterPro"/>
</dbReference>
<dbReference type="PROSITE" id="PS50110">
    <property type="entry name" value="RESPONSE_REGULATORY"/>
    <property type="match status" value="1"/>
</dbReference>
<dbReference type="RefSeq" id="WP_108991266.1">
    <property type="nucleotide sequence ID" value="NZ_BDQX01000028.1"/>
</dbReference>
<evidence type="ECO:0000313" key="3">
    <source>
        <dbReference type="EMBL" id="GBG05822.1"/>
    </source>
</evidence>
<comment type="caution">
    <text evidence="3">The sequence shown here is derived from an EMBL/GenBank/DDBJ whole genome shotgun (WGS) entry which is preliminary data.</text>
</comment>
<reference evidence="3 4" key="1">
    <citation type="submission" date="2017-08" db="EMBL/GenBank/DDBJ databases">
        <title>Substantial Increase in Enzyme Production by Combined Drug-Resistance Mutations in Paenibacillus agaridevorans.</title>
        <authorList>
            <person name="Tanaka Y."/>
            <person name="Funane K."/>
            <person name="Hosaka T."/>
            <person name="Shiwa Y."/>
            <person name="Fujita N."/>
            <person name="Miyazaki T."/>
            <person name="Yoshikawa H."/>
            <person name="Murakami K."/>
            <person name="Kasahara K."/>
            <person name="Inaoka T."/>
            <person name="Hiraga Y."/>
            <person name="Ochi K."/>
        </authorList>
    </citation>
    <scope>NUCLEOTIDE SEQUENCE [LARGE SCALE GENOMIC DNA]</scope>
    <source>
        <strain evidence="3 4">T-3040</strain>
    </source>
</reference>
<keyword evidence="1" id="KW-0597">Phosphoprotein</keyword>
<dbReference type="Proteomes" id="UP000245202">
    <property type="component" value="Unassembled WGS sequence"/>
</dbReference>
<protein>
    <submittedName>
        <fullName evidence="3">Putative DNA-binding response regulator</fullName>
    </submittedName>
</protein>
<dbReference type="GO" id="GO:0003677">
    <property type="term" value="F:DNA binding"/>
    <property type="evidence" value="ECO:0007669"/>
    <property type="project" value="UniProtKB-KW"/>
</dbReference>
<evidence type="ECO:0000256" key="1">
    <source>
        <dbReference type="PROSITE-ProRule" id="PRU00169"/>
    </source>
</evidence>
<sequence>MYRVLLAEDEILVRLGLKNSIDWKRFDMQVIADVANGAEAWSVYEKLEPEIVITDLKMPIMGGMELITTEGKLNPANSATRAEAAQFLMNVLLEITIRD</sequence>
<dbReference type="SUPFAM" id="SSF52172">
    <property type="entry name" value="CheY-like"/>
    <property type="match status" value="1"/>
</dbReference>
<dbReference type="InterPro" id="IPR011006">
    <property type="entry name" value="CheY-like_superfamily"/>
</dbReference>
<dbReference type="AlphaFoldDB" id="A0A2R5EGX4"/>
<keyword evidence="3" id="KW-0238">DNA-binding</keyword>
<dbReference type="Pfam" id="PF00072">
    <property type="entry name" value="Response_reg"/>
    <property type="match status" value="1"/>
</dbReference>
<evidence type="ECO:0000259" key="2">
    <source>
        <dbReference type="PROSITE" id="PS50110"/>
    </source>
</evidence>
<gene>
    <name evidence="3" type="ORF">PAT3040_00307</name>
</gene>
<evidence type="ECO:0000313" key="4">
    <source>
        <dbReference type="Proteomes" id="UP000245202"/>
    </source>
</evidence>
<organism evidence="3 4">
    <name type="scientific">Paenibacillus agaridevorans</name>
    <dbReference type="NCBI Taxonomy" id="171404"/>
    <lineage>
        <taxon>Bacteria</taxon>
        <taxon>Bacillati</taxon>
        <taxon>Bacillota</taxon>
        <taxon>Bacilli</taxon>
        <taxon>Bacillales</taxon>
        <taxon>Paenibacillaceae</taxon>
        <taxon>Paenibacillus</taxon>
    </lineage>
</organism>
<feature type="domain" description="Response regulatory" evidence="2">
    <location>
        <begin position="3"/>
        <end position="99"/>
    </location>
</feature>
<proteinExistence type="predicted"/>
<name>A0A2R5EGX4_9BACL</name>
<keyword evidence="4" id="KW-1185">Reference proteome</keyword>
<feature type="modified residue" description="4-aspartylphosphate" evidence="1">
    <location>
        <position position="55"/>
    </location>
</feature>
<dbReference type="EMBL" id="BDQX01000028">
    <property type="protein sequence ID" value="GBG05822.1"/>
    <property type="molecule type" value="Genomic_DNA"/>
</dbReference>
<accession>A0A2R5EGX4</accession>